<dbReference type="InterPro" id="IPR001810">
    <property type="entry name" value="F-box_dom"/>
</dbReference>
<name>A0A9W3DHE5_RAPSA</name>
<dbReference type="PANTHER" id="PTHR31111">
    <property type="entry name" value="BNAA05G37150D PROTEIN-RELATED"/>
    <property type="match status" value="1"/>
</dbReference>
<dbReference type="InterPro" id="IPR036047">
    <property type="entry name" value="F-box-like_dom_sf"/>
</dbReference>
<dbReference type="Pfam" id="PF00646">
    <property type="entry name" value="F-box"/>
    <property type="match status" value="1"/>
</dbReference>
<dbReference type="SUPFAM" id="SSF81383">
    <property type="entry name" value="F-box domain"/>
    <property type="match status" value="1"/>
</dbReference>
<sequence length="406" mass="46524">MRRGENSYSIPIDLITEILSKLPAKSIARFSCVSKPWSSMLASPYFKELFFTRSLARPRILFSVKRDGNDLCFFSSSQPSNPYEKSSSLVVTADSHMKLPKDRLTSYCRHALGLVYFCGPKEIVICNPSTGQLALLPKVGMLSVRNYLGFDPVDKQFKVLSINFDKPDRVLTLGGTGGNSWRELYCPLKHFSTRGLHEEICINGVLYFFATQNNGLSHLIVCFHVRSEEFKFIYKDFLEREKRTYTDFISHRGNTKLINYKGKLGVITLEYDYNLLDLDRHDPKGKKCSLKLCMSVIKDVENPNSEWSEHVYTFWKTNQFFECSDVTTLWKDEVVGGDVSVVGVTAAGDIVLRMKNVSKPLYVFYLNIERNTLQRVEFRTANHEAFEKCSSKVILSVDHVEDLHFI</sequence>
<protein>
    <submittedName>
        <fullName evidence="3">F-box protein At5g42430</fullName>
    </submittedName>
</protein>
<dbReference type="SMART" id="SM00256">
    <property type="entry name" value="FBOX"/>
    <property type="match status" value="1"/>
</dbReference>
<gene>
    <name evidence="3" type="primary">LOC130510689</name>
</gene>
<organism evidence="2 3">
    <name type="scientific">Raphanus sativus</name>
    <name type="common">Radish</name>
    <name type="synonym">Raphanus raphanistrum var. sativus</name>
    <dbReference type="NCBI Taxonomy" id="3726"/>
    <lineage>
        <taxon>Eukaryota</taxon>
        <taxon>Viridiplantae</taxon>
        <taxon>Streptophyta</taxon>
        <taxon>Embryophyta</taxon>
        <taxon>Tracheophyta</taxon>
        <taxon>Spermatophyta</taxon>
        <taxon>Magnoliopsida</taxon>
        <taxon>eudicotyledons</taxon>
        <taxon>Gunneridae</taxon>
        <taxon>Pentapetalae</taxon>
        <taxon>rosids</taxon>
        <taxon>malvids</taxon>
        <taxon>Brassicales</taxon>
        <taxon>Brassicaceae</taxon>
        <taxon>Brassiceae</taxon>
        <taxon>Raphanus</taxon>
    </lineage>
</organism>
<dbReference type="PROSITE" id="PS50181">
    <property type="entry name" value="FBOX"/>
    <property type="match status" value="1"/>
</dbReference>
<dbReference type="CDD" id="cd22157">
    <property type="entry name" value="F-box_AtFBW1-like"/>
    <property type="match status" value="1"/>
</dbReference>
<dbReference type="AlphaFoldDB" id="A0A9W3DHE5"/>
<dbReference type="InterPro" id="IPR017451">
    <property type="entry name" value="F-box-assoc_interact_dom"/>
</dbReference>
<dbReference type="Gene3D" id="1.20.1280.50">
    <property type="match status" value="1"/>
</dbReference>
<dbReference type="Proteomes" id="UP000504610">
    <property type="component" value="Chromosome 4"/>
</dbReference>
<reference evidence="3" key="2">
    <citation type="submission" date="2025-08" db="UniProtKB">
        <authorList>
            <consortium name="RefSeq"/>
        </authorList>
    </citation>
    <scope>IDENTIFICATION</scope>
    <source>
        <tissue evidence="3">Leaf</tissue>
    </source>
</reference>
<evidence type="ECO:0000313" key="3">
    <source>
        <dbReference type="RefSeq" id="XP_056863234.1"/>
    </source>
</evidence>
<dbReference type="GeneID" id="130510689"/>
<dbReference type="OrthoDB" id="1036621at2759"/>
<dbReference type="PANTHER" id="PTHR31111:SF137">
    <property type="entry name" value="F-BOX ONLY PROTEIN 12"/>
    <property type="match status" value="1"/>
</dbReference>
<dbReference type="NCBIfam" id="TIGR01640">
    <property type="entry name" value="F_box_assoc_1"/>
    <property type="match status" value="1"/>
</dbReference>
<evidence type="ECO:0000259" key="1">
    <source>
        <dbReference type="PROSITE" id="PS50181"/>
    </source>
</evidence>
<proteinExistence type="predicted"/>
<dbReference type="InterPro" id="IPR013187">
    <property type="entry name" value="F-box-assoc_dom_typ3"/>
</dbReference>
<dbReference type="Pfam" id="PF08268">
    <property type="entry name" value="FBA_3"/>
    <property type="match status" value="1"/>
</dbReference>
<reference evidence="2" key="1">
    <citation type="journal article" date="2019" name="Database">
        <title>The radish genome database (RadishGD): an integrated information resource for radish genomics.</title>
        <authorList>
            <person name="Yu H.J."/>
            <person name="Baek S."/>
            <person name="Lee Y.J."/>
            <person name="Cho A."/>
            <person name="Mun J.H."/>
        </authorList>
    </citation>
    <scope>NUCLEOTIDE SEQUENCE [LARGE SCALE GENOMIC DNA]</scope>
    <source>
        <strain evidence="2">cv. WK10039</strain>
    </source>
</reference>
<dbReference type="KEGG" id="rsz:130510689"/>
<accession>A0A9W3DHE5</accession>
<feature type="domain" description="F-box" evidence="1">
    <location>
        <begin position="4"/>
        <end position="49"/>
    </location>
</feature>
<dbReference type="RefSeq" id="XP_056863234.1">
    <property type="nucleotide sequence ID" value="XM_057007254.1"/>
</dbReference>
<keyword evidence="2" id="KW-1185">Reference proteome</keyword>
<evidence type="ECO:0000313" key="2">
    <source>
        <dbReference type="Proteomes" id="UP000504610"/>
    </source>
</evidence>